<sequence>MASDSTSSSEQAGQVHVDHDGPILRLTLDRTDTLNALSPPMVTTLVDELTDAAHDDSLRAVHIVGAGSNFCGGADWVSTNRTGGPRPRAGNLVRRVPHQAHRIIELVHGLHLPVVCTVRGWAVGLGCNLALAADFTIAADDATFWEPFVARGFSPDSGATWLVPRLAGIARAKQMLMLGEKVGASDACDWGLIYRSTPPSDVDAAASALLDRLASGPTVALGLAKQAINGSHTTSLPEAMNQELYALELACRTDDFKSGLKSFKERTVPEFHGR</sequence>
<dbReference type="InterPro" id="IPR014748">
    <property type="entry name" value="Enoyl-CoA_hydra_C"/>
</dbReference>
<dbReference type="PANTHER" id="PTHR43459">
    <property type="entry name" value="ENOYL-COA HYDRATASE"/>
    <property type="match status" value="1"/>
</dbReference>
<dbReference type="InterPro" id="IPR029045">
    <property type="entry name" value="ClpP/crotonase-like_dom_sf"/>
</dbReference>
<dbReference type="Gene3D" id="3.90.226.10">
    <property type="entry name" value="2-enoyl-CoA Hydratase, Chain A, domain 1"/>
    <property type="match status" value="1"/>
</dbReference>
<dbReference type="Gene3D" id="1.10.12.10">
    <property type="entry name" value="Lyase 2-enoyl-coa Hydratase, Chain A, domain 2"/>
    <property type="match status" value="1"/>
</dbReference>
<evidence type="ECO:0000313" key="2">
    <source>
        <dbReference type="EMBL" id="MEE2058540.1"/>
    </source>
</evidence>
<reference evidence="2 3" key="1">
    <citation type="submission" date="2023-07" db="EMBL/GenBank/DDBJ databases">
        <authorList>
            <person name="Girao M."/>
            <person name="Carvalho M.F."/>
        </authorList>
    </citation>
    <scope>NUCLEOTIDE SEQUENCE [LARGE SCALE GENOMIC DNA]</scope>
    <source>
        <strain evidence="2 3">YIM65754</strain>
    </source>
</reference>
<protein>
    <submittedName>
        <fullName evidence="2">Enoyl-CoA hydratase-related protein</fullName>
    </submittedName>
</protein>
<organism evidence="2 3">
    <name type="scientific">Rhodococcus artemisiae</name>
    <dbReference type="NCBI Taxonomy" id="714159"/>
    <lineage>
        <taxon>Bacteria</taxon>
        <taxon>Bacillati</taxon>
        <taxon>Actinomycetota</taxon>
        <taxon>Actinomycetes</taxon>
        <taxon>Mycobacteriales</taxon>
        <taxon>Nocardiaceae</taxon>
        <taxon>Rhodococcus</taxon>
    </lineage>
</organism>
<dbReference type="EMBL" id="JAUTXY010000005">
    <property type="protein sequence ID" value="MEE2058540.1"/>
    <property type="molecule type" value="Genomic_DNA"/>
</dbReference>
<evidence type="ECO:0000256" key="1">
    <source>
        <dbReference type="ARBA" id="ARBA00005254"/>
    </source>
</evidence>
<accession>A0ABU7LAI7</accession>
<dbReference type="CDD" id="cd06558">
    <property type="entry name" value="crotonase-like"/>
    <property type="match status" value="1"/>
</dbReference>
<dbReference type="SUPFAM" id="SSF52096">
    <property type="entry name" value="ClpP/crotonase"/>
    <property type="match status" value="1"/>
</dbReference>
<comment type="similarity">
    <text evidence="1">Belongs to the enoyl-CoA hydratase/isomerase family.</text>
</comment>
<keyword evidence="3" id="KW-1185">Reference proteome</keyword>
<dbReference type="Proteomes" id="UP001336020">
    <property type="component" value="Unassembled WGS sequence"/>
</dbReference>
<comment type="caution">
    <text evidence="2">The sequence shown here is derived from an EMBL/GenBank/DDBJ whole genome shotgun (WGS) entry which is preliminary data.</text>
</comment>
<evidence type="ECO:0000313" key="3">
    <source>
        <dbReference type="Proteomes" id="UP001336020"/>
    </source>
</evidence>
<dbReference type="PANTHER" id="PTHR43459:SF1">
    <property type="entry name" value="EG:BACN32G11.4 PROTEIN"/>
    <property type="match status" value="1"/>
</dbReference>
<gene>
    <name evidence="2" type="ORF">Q7514_13525</name>
</gene>
<name>A0ABU7LAI7_9NOCA</name>
<proteinExistence type="inferred from homology"/>
<dbReference type="Pfam" id="PF00378">
    <property type="entry name" value="ECH_1"/>
    <property type="match status" value="1"/>
</dbReference>
<dbReference type="RefSeq" id="WP_330133779.1">
    <property type="nucleotide sequence ID" value="NZ_JAUTXY010000005.1"/>
</dbReference>
<dbReference type="InterPro" id="IPR001753">
    <property type="entry name" value="Enoyl-CoA_hydra/iso"/>
</dbReference>